<evidence type="ECO:0000313" key="1">
    <source>
        <dbReference type="EMBL" id="KIK33554.1"/>
    </source>
</evidence>
<reference evidence="2" key="2">
    <citation type="submission" date="2015-01" db="EMBL/GenBank/DDBJ databases">
        <title>Evolutionary Origins and Diversification of the Mycorrhizal Mutualists.</title>
        <authorList>
            <consortium name="DOE Joint Genome Institute"/>
            <consortium name="Mycorrhizal Genomics Consortium"/>
            <person name="Kohler A."/>
            <person name="Kuo A."/>
            <person name="Nagy L.G."/>
            <person name="Floudas D."/>
            <person name="Copeland A."/>
            <person name="Barry K.W."/>
            <person name="Cichocki N."/>
            <person name="Veneault-Fourrey C."/>
            <person name="LaButti K."/>
            <person name="Lindquist E.A."/>
            <person name="Lipzen A."/>
            <person name="Lundell T."/>
            <person name="Morin E."/>
            <person name="Murat C."/>
            <person name="Riley R."/>
            <person name="Ohm R."/>
            <person name="Sun H."/>
            <person name="Tunlid A."/>
            <person name="Henrissat B."/>
            <person name="Grigoriev I.V."/>
            <person name="Hibbett D.S."/>
            <person name="Martin F."/>
        </authorList>
    </citation>
    <scope>NUCLEOTIDE SEQUENCE [LARGE SCALE GENOMIC DNA]</scope>
    <source>
        <strain evidence="2">UH-Slu-Lm8-n1</strain>
    </source>
</reference>
<dbReference type="InParanoid" id="A0A0D0A5T9"/>
<gene>
    <name evidence="1" type="ORF">CY34DRAFT_813527</name>
</gene>
<dbReference type="HOGENOM" id="CLU_3088898_0_0_1"/>
<protein>
    <submittedName>
        <fullName evidence="1">Uncharacterized protein</fullName>
    </submittedName>
</protein>
<name>A0A0D0A5T9_9AGAM</name>
<evidence type="ECO:0000313" key="2">
    <source>
        <dbReference type="Proteomes" id="UP000054485"/>
    </source>
</evidence>
<dbReference type="Proteomes" id="UP000054485">
    <property type="component" value="Unassembled WGS sequence"/>
</dbReference>
<proteinExistence type="predicted"/>
<organism evidence="1 2">
    <name type="scientific">Suillus luteus UH-Slu-Lm8-n1</name>
    <dbReference type="NCBI Taxonomy" id="930992"/>
    <lineage>
        <taxon>Eukaryota</taxon>
        <taxon>Fungi</taxon>
        <taxon>Dikarya</taxon>
        <taxon>Basidiomycota</taxon>
        <taxon>Agaricomycotina</taxon>
        <taxon>Agaricomycetes</taxon>
        <taxon>Agaricomycetidae</taxon>
        <taxon>Boletales</taxon>
        <taxon>Suillineae</taxon>
        <taxon>Suillaceae</taxon>
        <taxon>Suillus</taxon>
    </lineage>
</organism>
<accession>A0A0D0A5T9</accession>
<dbReference type="AlphaFoldDB" id="A0A0D0A5T9"/>
<reference evidence="1 2" key="1">
    <citation type="submission" date="2014-04" db="EMBL/GenBank/DDBJ databases">
        <authorList>
            <consortium name="DOE Joint Genome Institute"/>
            <person name="Kuo A."/>
            <person name="Ruytinx J."/>
            <person name="Rineau F."/>
            <person name="Colpaert J."/>
            <person name="Kohler A."/>
            <person name="Nagy L.G."/>
            <person name="Floudas D."/>
            <person name="Copeland A."/>
            <person name="Barry K.W."/>
            <person name="Cichocki N."/>
            <person name="Veneault-Fourrey C."/>
            <person name="LaButti K."/>
            <person name="Lindquist E.A."/>
            <person name="Lipzen A."/>
            <person name="Lundell T."/>
            <person name="Morin E."/>
            <person name="Murat C."/>
            <person name="Sun H."/>
            <person name="Tunlid A."/>
            <person name="Henrissat B."/>
            <person name="Grigoriev I.V."/>
            <person name="Hibbett D.S."/>
            <person name="Martin F."/>
            <person name="Nordberg H.P."/>
            <person name="Cantor M.N."/>
            <person name="Hua S.X."/>
        </authorList>
    </citation>
    <scope>NUCLEOTIDE SEQUENCE [LARGE SCALE GENOMIC DNA]</scope>
    <source>
        <strain evidence="1 2">UH-Slu-Lm8-n1</strain>
    </source>
</reference>
<sequence length="52" mass="5801">MPMGVIAHCSQAMIQICRTPMAYAFLPQARLVPKTSRYCTHSTNNCAKSDQK</sequence>
<dbReference type="EMBL" id="KN835919">
    <property type="protein sequence ID" value="KIK33554.1"/>
    <property type="molecule type" value="Genomic_DNA"/>
</dbReference>
<keyword evidence="2" id="KW-1185">Reference proteome</keyword>